<organism evidence="9 10">
    <name type="scientific">Apostasia shenzhenica</name>
    <dbReference type="NCBI Taxonomy" id="1088818"/>
    <lineage>
        <taxon>Eukaryota</taxon>
        <taxon>Viridiplantae</taxon>
        <taxon>Streptophyta</taxon>
        <taxon>Embryophyta</taxon>
        <taxon>Tracheophyta</taxon>
        <taxon>Spermatophyta</taxon>
        <taxon>Magnoliopsida</taxon>
        <taxon>Liliopsida</taxon>
        <taxon>Asparagales</taxon>
        <taxon>Orchidaceae</taxon>
        <taxon>Apostasioideae</taxon>
        <taxon>Apostasia</taxon>
    </lineage>
</organism>
<evidence type="ECO:0000313" key="10">
    <source>
        <dbReference type="Proteomes" id="UP000236161"/>
    </source>
</evidence>
<feature type="compositionally biased region" description="Basic and acidic residues" evidence="6">
    <location>
        <begin position="645"/>
        <end position="655"/>
    </location>
</feature>
<evidence type="ECO:0000256" key="6">
    <source>
        <dbReference type="SAM" id="MobiDB-lite"/>
    </source>
</evidence>
<evidence type="ECO:0000259" key="7">
    <source>
        <dbReference type="Pfam" id="PF07227"/>
    </source>
</evidence>
<feature type="region of interest" description="Disordered" evidence="6">
    <location>
        <begin position="86"/>
        <end position="106"/>
    </location>
</feature>
<evidence type="ECO:0000256" key="5">
    <source>
        <dbReference type="ARBA" id="ARBA00023242"/>
    </source>
</evidence>
<dbReference type="AlphaFoldDB" id="A0A2I0BCB8"/>
<feature type="compositionally biased region" description="Low complexity" evidence="6">
    <location>
        <begin position="316"/>
        <end position="327"/>
    </location>
</feature>
<name>A0A2I0BCB8_9ASPA</name>
<dbReference type="InterPro" id="IPR056990">
    <property type="entry name" value="VIN3-like_C"/>
</dbReference>
<dbReference type="STRING" id="1088818.A0A2I0BCB8"/>
<dbReference type="PANTHER" id="PTHR46286:SF2">
    <property type="entry name" value="VIN3-LIKE PROTEIN 2"/>
    <property type="match status" value="1"/>
</dbReference>
<evidence type="ECO:0000256" key="2">
    <source>
        <dbReference type="ARBA" id="ARBA00022723"/>
    </source>
</evidence>
<feature type="compositionally biased region" description="Polar residues" evidence="6">
    <location>
        <begin position="586"/>
        <end position="600"/>
    </location>
</feature>
<evidence type="ECO:0000259" key="8">
    <source>
        <dbReference type="Pfam" id="PF23380"/>
    </source>
</evidence>
<dbReference type="GO" id="GO:0040029">
    <property type="term" value="P:epigenetic regulation of gene expression"/>
    <property type="evidence" value="ECO:0007669"/>
    <property type="project" value="InterPro"/>
</dbReference>
<feature type="domain" description="VIN3-like C-terminal" evidence="8">
    <location>
        <begin position="662"/>
        <end position="735"/>
    </location>
</feature>
<comment type="subcellular location">
    <subcellularLocation>
        <location evidence="1">Nucleus</location>
    </subcellularLocation>
</comment>
<feature type="region of interest" description="Disordered" evidence="6">
    <location>
        <begin position="316"/>
        <end position="366"/>
    </location>
</feature>
<dbReference type="EMBL" id="KZ451895">
    <property type="protein sequence ID" value="PKA65430.1"/>
    <property type="molecule type" value="Genomic_DNA"/>
</dbReference>
<feature type="region of interest" description="Disordered" evidence="6">
    <location>
        <begin position="632"/>
        <end position="655"/>
    </location>
</feature>
<feature type="domain" description="Oberon-like PHD finger" evidence="7">
    <location>
        <begin position="132"/>
        <end position="252"/>
    </location>
</feature>
<dbReference type="GO" id="GO:0008270">
    <property type="term" value="F:zinc ion binding"/>
    <property type="evidence" value="ECO:0007669"/>
    <property type="project" value="UniProtKB-KW"/>
</dbReference>
<feature type="region of interest" description="Disordered" evidence="6">
    <location>
        <begin position="389"/>
        <end position="426"/>
    </location>
</feature>
<keyword evidence="10" id="KW-1185">Reference proteome</keyword>
<keyword evidence="4" id="KW-0862">Zinc</keyword>
<dbReference type="GO" id="GO:0005634">
    <property type="term" value="C:nucleus"/>
    <property type="evidence" value="ECO:0007669"/>
    <property type="project" value="UniProtKB-SubCell"/>
</dbReference>
<dbReference type="OrthoDB" id="600557at2759"/>
<accession>A0A2I0BCB8</accession>
<reference evidence="9 10" key="1">
    <citation type="journal article" date="2017" name="Nature">
        <title>The Apostasia genome and the evolution of orchids.</title>
        <authorList>
            <person name="Zhang G.Q."/>
            <person name="Liu K.W."/>
            <person name="Li Z."/>
            <person name="Lohaus R."/>
            <person name="Hsiao Y.Y."/>
            <person name="Niu S.C."/>
            <person name="Wang J.Y."/>
            <person name="Lin Y.C."/>
            <person name="Xu Q."/>
            <person name="Chen L.J."/>
            <person name="Yoshida K."/>
            <person name="Fujiwara S."/>
            <person name="Wang Z.W."/>
            <person name="Zhang Y.Q."/>
            <person name="Mitsuda N."/>
            <person name="Wang M."/>
            <person name="Liu G.H."/>
            <person name="Pecoraro L."/>
            <person name="Huang H.X."/>
            <person name="Xiao X.J."/>
            <person name="Lin M."/>
            <person name="Wu X.Y."/>
            <person name="Wu W.L."/>
            <person name="Chen Y.Y."/>
            <person name="Chang S.B."/>
            <person name="Sakamoto S."/>
            <person name="Ohme-Takagi M."/>
            <person name="Yagi M."/>
            <person name="Zeng S.J."/>
            <person name="Shen C.Y."/>
            <person name="Yeh C.M."/>
            <person name="Luo Y.B."/>
            <person name="Tsai W.C."/>
            <person name="Van de Peer Y."/>
            <person name="Liu Z.J."/>
        </authorList>
    </citation>
    <scope>NUCLEOTIDE SEQUENCE [LARGE SCALE GENOMIC DNA]</scope>
    <source>
        <strain evidence="10">cv. Shenzhen</strain>
        <tissue evidence="9">Stem</tissue>
    </source>
</reference>
<gene>
    <name evidence="9" type="primary">VIN3</name>
    <name evidence="9" type="ORF">AXF42_Ash005764</name>
</gene>
<evidence type="ECO:0000256" key="1">
    <source>
        <dbReference type="ARBA" id="ARBA00004123"/>
    </source>
</evidence>
<protein>
    <submittedName>
        <fullName evidence="9">Protein vernalization insensitive 3</fullName>
    </submittedName>
</protein>
<dbReference type="Pfam" id="PF07227">
    <property type="entry name" value="PHD_Oberon"/>
    <property type="match status" value="1"/>
</dbReference>
<dbReference type="InterPro" id="IPR044514">
    <property type="entry name" value="VIN3-like"/>
</dbReference>
<proteinExistence type="predicted"/>
<feature type="region of interest" description="Disordered" evidence="6">
    <location>
        <begin position="555"/>
        <end position="608"/>
    </location>
</feature>
<evidence type="ECO:0000313" key="9">
    <source>
        <dbReference type="EMBL" id="PKA65430.1"/>
    </source>
</evidence>
<evidence type="ECO:0000256" key="3">
    <source>
        <dbReference type="ARBA" id="ARBA00022771"/>
    </source>
</evidence>
<evidence type="ECO:0000256" key="4">
    <source>
        <dbReference type="ARBA" id="ARBA00022833"/>
    </source>
</evidence>
<sequence>MDPPFSGFLFGQSKCQNLTIYEKREIVWQLARWPEVAPEKLQSWRRSDLLEILCAETGRERKHTGLPKQKLIENLFKILLEKKAGKHQSQIKSRTPTKRRRKDMQLSDLPASADDVRISDENEAPMSTTIVCENVACRAALSTKDRFCKRCSCCICYNYDDDKDPSLWLFCSTENLDGSGSCGRSCHVECALKDERTGIGSKGKCLQLDWSYYCVHCGRANDLLGCSKKQVTIAKEARRVDVLCHRISLSHKLVSTQKRQDLHEILDEVIKKLEAEAGPLNGLSSMGRAIVSRLSVGDEIRRLCARAIGLLDSLPSSSSSANLQLQSETRNLGMSELGATTDPKIPLTKEMSPKTNSSDFPHNSGLLADLNKPPGSYFSHDKEAVVVESEKSFEQMDQEEMPSLSGSASDEEPSPMPINSIDPNLSLENEDESVPLVENKNFEIFALNKSCEQMEKTPPRLLESTLNMESNSTSNPKTLTEKNQPPEKNNGYISDSSGLCADLNKPSGSYFTYEENLDFKVTNEISVPMDNGKSNSTPPGLAKSIETNQPLENVYEFDPSTSNEEPEVVDSNRSCEQVEQGETPRLSRTTSDTEPNSTPYLDSDRIQPLQIRLEPPERNERVNVPSLPAKSGITSLLEDAPPQNKLEREPGSSWEKREVKSEEDYEYCVKVIRWLECRGHMESSFRVKFLTWLSLRATPQERRVVSVFIDTLVDDPGSLAGQLVDSFSDAICSKKPITGLNNSFFMRLQH</sequence>
<feature type="region of interest" description="Disordered" evidence="6">
    <location>
        <begin position="466"/>
        <end position="495"/>
    </location>
</feature>
<dbReference type="PANTHER" id="PTHR46286">
    <property type="entry name" value="VIN3-LIKE PROTEIN 2-RELATED"/>
    <property type="match status" value="1"/>
</dbReference>
<dbReference type="Proteomes" id="UP000236161">
    <property type="component" value="Unassembled WGS sequence"/>
</dbReference>
<dbReference type="InterPro" id="IPR032881">
    <property type="entry name" value="Oberon-like_PHD"/>
</dbReference>
<keyword evidence="3" id="KW-0863">Zinc-finger</keyword>
<dbReference type="Pfam" id="PF23380">
    <property type="entry name" value="VIN3_C"/>
    <property type="match status" value="1"/>
</dbReference>
<keyword evidence="5" id="KW-0539">Nucleus</keyword>
<dbReference type="GO" id="GO:0010048">
    <property type="term" value="P:vernalization response"/>
    <property type="evidence" value="ECO:0007669"/>
    <property type="project" value="InterPro"/>
</dbReference>
<keyword evidence="2" id="KW-0479">Metal-binding</keyword>